<dbReference type="AlphaFoldDB" id="A0A645BCQ3"/>
<dbReference type="EMBL" id="VSSQ01018855">
    <property type="protein sequence ID" value="MPM62421.1"/>
    <property type="molecule type" value="Genomic_DNA"/>
</dbReference>
<evidence type="ECO:0000313" key="1">
    <source>
        <dbReference type="EMBL" id="MPM62421.1"/>
    </source>
</evidence>
<proteinExistence type="predicted"/>
<comment type="caution">
    <text evidence="1">The sequence shown here is derived from an EMBL/GenBank/DDBJ whole genome shotgun (WGS) entry which is preliminary data.</text>
</comment>
<reference evidence="1" key="1">
    <citation type="submission" date="2019-08" db="EMBL/GenBank/DDBJ databases">
        <authorList>
            <person name="Kucharzyk K."/>
            <person name="Murdoch R.W."/>
            <person name="Higgins S."/>
            <person name="Loffler F."/>
        </authorList>
    </citation>
    <scope>NUCLEOTIDE SEQUENCE</scope>
</reference>
<sequence>MGGQLRFVLQRDQRNILRHLDAALPQRLKASERLNRLLRDHGIVNVAPGAHAQKILVGVIEGIGRIEFEFAGKLQLMFGERRPETGADRVVFVGFVVIKEDFAPPGFVQTADGFVDRRRPGDHQPVEFLDFVPGETVDFIVGIDIHHPAVTMVQEIEDAVIPQAPHDHCGIFRQPLHVGPVDFVAASGQRYVMGDQPDVEFPRLAQRSGEQQCGVARNRFRRLGEAVDDPGTAGGGIGALAVDADDFIAQD</sequence>
<accession>A0A645BCQ3</accession>
<organism evidence="1">
    <name type="scientific">bioreactor metagenome</name>
    <dbReference type="NCBI Taxonomy" id="1076179"/>
    <lineage>
        <taxon>unclassified sequences</taxon>
        <taxon>metagenomes</taxon>
        <taxon>ecological metagenomes</taxon>
    </lineage>
</organism>
<gene>
    <name evidence="1" type="ORF">SDC9_109292</name>
</gene>
<protein>
    <submittedName>
        <fullName evidence="1">Uncharacterized protein</fullName>
    </submittedName>
</protein>
<name>A0A645BCQ3_9ZZZZ</name>